<gene>
    <name evidence="1" type="ORF">AC499_4175</name>
</gene>
<dbReference type="Proteomes" id="UP000037943">
    <property type="component" value="Unassembled WGS sequence"/>
</dbReference>
<protein>
    <submittedName>
        <fullName evidence="1">Uncharacterized protein</fullName>
    </submittedName>
</protein>
<evidence type="ECO:0000313" key="1">
    <source>
        <dbReference type="EMBL" id="KPC14978.1"/>
    </source>
</evidence>
<name>A0ABR5KKQ8_PSEAV</name>
<accession>A0ABR5KKQ8</accession>
<organism evidence="1 2">
    <name type="scientific">Pseudomonas amygdali pv. lachrymans</name>
    <name type="common">Pseudomonas syringae pv. lachrymans</name>
    <dbReference type="NCBI Taxonomy" id="53707"/>
    <lineage>
        <taxon>Bacteria</taxon>
        <taxon>Pseudomonadati</taxon>
        <taxon>Pseudomonadota</taxon>
        <taxon>Gammaproteobacteria</taxon>
        <taxon>Pseudomonadales</taxon>
        <taxon>Pseudomonadaceae</taxon>
        <taxon>Pseudomonas</taxon>
        <taxon>Pseudomonas amygdali</taxon>
    </lineage>
</organism>
<dbReference type="EMBL" id="LGLK01000067">
    <property type="protein sequence ID" value="KPC14978.1"/>
    <property type="molecule type" value="Genomic_DNA"/>
</dbReference>
<proteinExistence type="predicted"/>
<sequence>MHPCGPLVSSRLAINVDQPGRPDHIHDGVVEDYAEVVPACVGSAPSPNWQCPQGCAAFTTASGA</sequence>
<evidence type="ECO:0000313" key="2">
    <source>
        <dbReference type="Proteomes" id="UP000037943"/>
    </source>
</evidence>
<comment type="caution">
    <text evidence="1">The sequence shown here is derived from an EMBL/GenBank/DDBJ whole genome shotgun (WGS) entry which is preliminary data.</text>
</comment>
<reference evidence="1 2" key="1">
    <citation type="submission" date="2015-10" db="EMBL/GenBank/DDBJ databases">
        <title>Comparative genomics and high-throughput reverse genetic screens identify a new phytobacterial MAMP and an Arabidopsis receptor required for immune elicitation.</title>
        <authorList>
            <person name="Mott G.A."/>
            <person name="Thakur S."/>
            <person name="Wang P.W."/>
            <person name="Desveaux D."/>
            <person name="Guttman D.S."/>
        </authorList>
    </citation>
    <scope>NUCLEOTIDE SEQUENCE [LARGE SCALE GENOMIC DNA]</scope>
    <source>
        <strain evidence="1 2">107</strain>
    </source>
</reference>
<keyword evidence="2" id="KW-1185">Reference proteome</keyword>